<protein>
    <submittedName>
        <fullName evidence="1">Uncharacterized protein</fullName>
    </submittedName>
</protein>
<comment type="caution">
    <text evidence="1">The sequence shown here is derived from an EMBL/GenBank/DDBJ whole genome shotgun (WGS) entry which is preliminary data.</text>
</comment>
<accession>A0ABN8KNK1</accession>
<gene>
    <name evidence="1" type="ORF">BACCIP111895_00980</name>
</gene>
<keyword evidence="2" id="KW-1185">Reference proteome</keyword>
<name>A0ABN8KNK1_9BACI</name>
<evidence type="ECO:0000313" key="1">
    <source>
        <dbReference type="EMBL" id="CAH2713826.1"/>
    </source>
</evidence>
<organism evidence="1 2">
    <name type="scientific">Neobacillus rhizosphaerae</name>
    <dbReference type="NCBI Taxonomy" id="2880965"/>
    <lineage>
        <taxon>Bacteria</taxon>
        <taxon>Bacillati</taxon>
        <taxon>Bacillota</taxon>
        <taxon>Bacilli</taxon>
        <taxon>Bacillales</taxon>
        <taxon>Bacillaceae</taxon>
        <taxon>Neobacillus</taxon>
    </lineage>
</organism>
<dbReference type="Proteomes" id="UP000838308">
    <property type="component" value="Unassembled WGS sequence"/>
</dbReference>
<evidence type="ECO:0000313" key="2">
    <source>
        <dbReference type="Proteomes" id="UP000838308"/>
    </source>
</evidence>
<dbReference type="EMBL" id="CALBWS010000003">
    <property type="protein sequence ID" value="CAH2713826.1"/>
    <property type="molecule type" value="Genomic_DNA"/>
</dbReference>
<proteinExistence type="predicted"/>
<reference evidence="1" key="1">
    <citation type="submission" date="2022-04" db="EMBL/GenBank/DDBJ databases">
        <authorList>
            <person name="Criscuolo A."/>
        </authorList>
    </citation>
    <scope>NUCLEOTIDE SEQUENCE</scope>
    <source>
        <strain evidence="1">CIP111895</strain>
    </source>
</reference>
<sequence length="31" mass="3606">MNINLEIEDKLWKIIDGNKGVILAYTYILIV</sequence>